<evidence type="ECO:0000256" key="11">
    <source>
        <dbReference type="SAM" id="MobiDB-lite"/>
    </source>
</evidence>
<organism evidence="13 14">
    <name type="scientific">Romanomermis culicivorax</name>
    <name type="common">Nematode worm</name>
    <dbReference type="NCBI Taxonomy" id="13658"/>
    <lineage>
        <taxon>Eukaryota</taxon>
        <taxon>Metazoa</taxon>
        <taxon>Ecdysozoa</taxon>
        <taxon>Nematoda</taxon>
        <taxon>Enoplea</taxon>
        <taxon>Dorylaimia</taxon>
        <taxon>Mermithida</taxon>
        <taxon>Mermithoidea</taxon>
        <taxon>Mermithidae</taxon>
        <taxon>Romanomermis</taxon>
    </lineage>
</organism>
<evidence type="ECO:0000256" key="7">
    <source>
        <dbReference type="ARBA" id="ARBA00022840"/>
    </source>
</evidence>
<dbReference type="GO" id="GO:0005737">
    <property type="term" value="C:cytoplasm"/>
    <property type="evidence" value="ECO:0007669"/>
    <property type="project" value="TreeGrafter"/>
</dbReference>
<keyword evidence="13" id="KW-1185">Reference proteome</keyword>
<dbReference type="InterPro" id="IPR011009">
    <property type="entry name" value="Kinase-like_dom_sf"/>
</dbReference>
<dbReference type="PROSITE" id="PS50011">
    <property type="entry name" value="PROTEIN_KINASE_DOM"/>
    <property type="match status" value="1"/>
</dbReference>
<keyword evidence="5 10" id="KW-0547">Nucleotide-binding</keyword>
<dbReference type="Gene3D" id="3.30.310.80">
    <property type="entry name" value="Kinase associated domain 1, KA1"/>
    <property type="match status" value="1"/>
</dbReference>
<accession>A0A915J9Z8</accession>
<evidence type="ECO:0000259" key="12">
    <source>
        <dbReference type="PROSITE" id="PS50011"/>
    </source>
</evidence>
<dbReference type="PANTHER" id="PTHR24346">
    <property type="entry name" value="MAP/MICROTUBULE AFFINITY-REGULATING KINASE"/>
    <property type="match status" value="1"/>
</dbReference>
<dbReference type="WBParaSite" id="nRc.2.0.1.t22972-RA">
    <property type="protein sequence ID" value="nRc.2.0.1.t22972-RA"/>
    <property type="gene ID" value="nRc.2.0.1.g22972"/>
</dbReference>
<reference evidence="14" key="1">
    <citation type="submission" date="2022-11" db="UniProtKB">
        <authorList>
            <consortium name="WormBaseParasite"/>
        </authorList>
    </citation>
    <scope>IDENTIFICATION</scope>
</reference>
<keyword evidence="4" id="KW-0808">Transferase</keyword>
<dbReference type="InterPro" id="IPR017441">
    <property type="entry name" value="Protein_kinase_ATP_BS"/>
</dbReference>
<keyword evidence="6" id="KW-0418">Kinase</keyword>
<evidence type="ECO:0000256" key="9">
    <source>
        <dbReference type="ARBA" id="ARBA00048679"/>
    </source>
</evidence>
<dbReference type="Gene3D" id="1.10.510.10">
    <property type="entry name" value="Transferase(Phosphotransferase) domain 1"/>
    <property type="match status" value="1"/>
</dbReference>
<evidence type="ECO:0000256" key="10">
    <source>
        <dbReference type="PROSITE-ProRule" id="PRU10141"/>
    </source>
</evidence>
<dbReference type="GO" id="GO:0035556">
    <property type="term" value="P:intracellular signal transduction"/>
    <property type="evidence" value="ECO:0007669"/>
    <property type="project" value="TreeGrafter"/>
</dbReference>
<evidence type="ECO:0000256" key="6">
    <source>
        <dbReference type="ARBA" id="ARBA00022777"/>
    </source>
</evidence>
<evidence type="ECO:0000256" key="2">
    <source>
        <dbReference type="ARBA" id="ARBA00012513"/>
    </source>
</evidence>
<dbReference type="OMA" id="TEFVKGW"/>
<protein>
    <recommendedName>
        <fullName evidence="2">non-specific serine/threonine protein kinase</fullName>
        <ecNumber evidence="2">2.7.11.1</ecNumber>
    </recommendedName>
</protein>
<dbReference type="GO" id="GO:0005524">
    <property type="term" value="F:ATP binding"/>
    <property type="evidence" value="ECO:0007669"/>
    <property type="project" value="UniProtKB-UniRule"/>
</dbReference>
<dbReference type="InterPro" id="IPR000719">
    <property type="entry name" value="Prot_kinase_dom"/>
</dbReference>
<dbReference type="PANTHER" id="PTHR24346:SF107">
    <property type="entry name" value="SERINE_THREONINE-PROTEIN KINASE CHK1"/>
    <property type="match status" value="1"/>
</dbReference>
<dbReference type="SUPFAM" id="SSF56112">
    <property type="entry name" value="Protein kinase-like (PK-like)"/>
    <property type="match status" value="1"/>
</dbReference>
<comment type="similarity">
    <text evidence="1">Belongs to the protein kinase superfamily. CAMK Ser/Thr protein kinase family. NIM1 subfamily.</text>
</comment>
<dbReference type="Pfam" id="PF00069">
    <property type="entry name" value="Pkinase"/>
    <property type="match status" value="1"/>
</dbReference>
<proteinExistence type="inferred from homology"/>
<dbReference type="Gene3D" id="3.30.200.20">
    <property type="entry name" value="Phosphorylase Kinase, domain 1"/>
    <property type="match status" value="1"/>
</dbReference>
<dbReference type="EC" id="2.7.11.1" evidence="2"/>
<dbReference type="GO" id="GO:0004674">
    <property type="term" value="F:protein serine/threonine kinase activity"/>
    <property type="evidence" value="ECO:0007669"/>
    <property type="project" value="UniProtKB-KW"/>
</dbReference>
<keyword evidence="7 10" id="KW-0067">ATP-binding</keyword>
<evidence type="ECO:0000256" key="1">
    <source>
        <dbReference type="ARBA" id="ARBA00010791"/>
    </source>
</evidence>
<evidence type="ECO:0000313" key="13">
    <source>
        <dbReference type="Proteomes" id="UP000887565"/>
    </source>
</evidence>
<keyword evidence="3" id="KW-0723">Serine/threonine-protein kinase</keyword>
<evidence type="ECO:0000256" key="5">
    <source>
        <dbReference type="ARBA" id="ARBA00022741"/>
    </source>
</evidence>
<comment type="catalytic activity">
    <reaction evidence="8">
        <text>L-threonyl-[protein] + ATP = O-phospho-L-threonyl-[protein] + ADP + H(+)</text>
        <dbReference type="Rhea" id="RHEA:46608"/>
        <dbReference type="Rhea" id="RHEA-COMP:11060"/>
        <dbReference type="Rhea" id="RHEA-COMP:11605"/>
        <dbReference type="ChEBI" id="CHEBI:15378"/>
        <dbReference type="ChEBI" id="CHEBI:30013"/>
        <dbReference type="ChEBI" id="CHEBI:30616"/>
        <dbReference type="ChEBI" id="CHEBI:61977"/>
        <dbReference type="ChEBI" id="CHEBI:456216"/>
        <dbReference type="EC" id="2.7.11.1"/>
    </reaction>
</comment>
<dbReference type="Proteomes" id="UP000887565">
    <property type="component" value="Unplaced"/>
</dbReference>
<dbReference type="AlphaFoldDB" id="A0A915J9Z8"/>
<evidence type="ECO:0000256" key="4">
    <source>
        <dbReference type="ARBA" id="ARBA00022679"/>
    </source>
</evidence>
<feature type="binding site" evidence="10">
    <location>
        <position position="52"/>
    </location>
    <ligand>
        <name>ATP</name>
        <dbReference type="ChEBI" id="CHEBI:30616"/>
    </ligand>
</feature>
<feature type="compositionally biased region" description="Polar residues" evidence="11">
    <location>
        <begin position="344"/>
        <end position="354"/>
    </location>
</feature>
<dbReference type="PROSITE" id="PS00107">
    <property type="entry name" value="PROTEIN_KINASE_ATP"/>
    <property type="match status" value="1"/>
</dbReference>
<comment type="catalytic activity">
    <reaction evidence="9">
        <text>L-seryl-[protein] + ATP = O-phospho-L-seryl-[protein] + ADP + H(+)</text>
        <dbReference type="Rhea" id="RHEA:17989"/>
        <dbReference type="Rhea" id="RHEA-COMP:9863"/>
        <dbReference type="Rhea" id="RHEA-COMP:11604"/>
        <dbReference type="ChEBI" id="CHEBI:15378"/>
        <dbReference type="ChEBI" id="CHEBI:29999"/>
        <dbReference type="ChEBI" id="CHEBI:30616"/>
        <dbReference type="ChEBI" id="CHEBI:83421"/>
        <dbReference type="ChEBI" id="CHEBI:456216"/>
        <dbReference type="EC" id="2.7.11.1"/>
    </reaction>
</comment>
<evidence type="ECO:0000256" key="8">
    <source>
        <dbReference type="ARBA" id="ARBA00047899"/>
    </source>
</evidence>
<feature type="domain" description="Protein kinase" evidence="12">
    <location>
        <begin position="1"/>
        <end position="243"/>
    </location>
</feature>
<name>A0A915J9Z8_ROMCU</name>
<sequence>MHGINSEVTPPVACDPVPFTEDWDELQTLGEGAFGEVKLLVNKKTRDEVAVKIINLNIPSCRDATRKEIAYSYSLKSEKVQVEPEICGNNFHDACESKLGFMLQNLKPENLLLTSKDVLKISDFGMATIFRFKGEERLLTKRCGTLPYVAPEVLAQEMYRAEPADIWNCGVVLVAMLAGELPWDKPSANCERFNAWAECRQSAFRNEPFCKIGRSAMDLLKNILNCCPKNRATIEKIQCHPWITTDLRRKKDQNNKNSQKISSGKRFCSNSRISSQDFTNNILRRRPKNMFDVEEDTIRLCFSQPESAFASLDKDDCPNSPKNVLNDFIFRKPTSNSKKRSFDQNDCSNDSDTSTLVGDCDSSTTFFPNYERIGFSQPANFDNMLICTQSQCSQNSLNPMQKLVKRMTRFVTKERTEKIFDEIKFWSSASGFAVKYVSACQLTIQGTDSRGSNLSFKVTAYETFDQRVLIDFRLSKGDGIDFKRIFVRLRDRLKDFIDKTDDLDSWMIFGSQNKSSIDHHQNNNKNNVKLSETGISSLSVDSLKL</sequence>
<evidence type="ECO:0000256" key="3">
    <source>
        <dbReference type="ARBA" id="ARBA00022527"/>
    </source>
</evidence>
<feature type="region of interest" description="Disordered" evidence="11">
    <location>
        <begin position="335"/>
        <end position="354"/>
    </location>
</feature>
<evidence type="ECO:0000313" key="14">
    <source>
        <dbReference type="WBParaSite" id="nRc.2.0.1.t22972-RA"/>
    </source>
</evidence>